<reference evidence="3" key="1">
    <citation type="submission" date="2016-11" db="EMBL/GenBank/DDBJ databases">
        <authorList>
            <person name="Varghese N."/>
            <person name="Submissions S."/>
        </authorList>
    </citation>
    <scope>NUCLEOTIDE SEQUENCE [LARGE SCALE GENOMIC DNA]</scope>
    <source>
        <strain evidence="3">DSM 24786</strain>
    </source>
</reference>
<evidence type="ECO:0000256" key="1">
    <source>
        <dbReference type="SAM" id="Phobius"/>
    </source>
</evidence>
<name>A0A1K1LX83_9FLAO</name>
<proteinExistence type="predicted"/>
<keyword evidence="1" id="KW-0812">Transmembrane</keyword>
<organism evidence="2 3">
    <name type="scientific">Cellulophaga fucicola</name>
    <dbReference type="NCBI Taxonomy" id="76595"/>
    <lineage>
        <taxon>Bacteria</taxon>
        <taxon>Pseudomonadati</taxon>
        <taxon>Bacteroidota</taxon>
        <taxon>Flavobacteriia</taxon>
        <taxon>Flavobacteriales</taxon>
        <taxon>Flavobacteriaceae</taxon>
        <taxon>Cellulophaga</taxon>
    </lineage>
</organism>
<sequence>MKSLPKNSGFKTPESYFENFSEKLNNSIAQETAIPKTEGFTIPDDYFSTLHTKIQTKLNQKEPKVVKLHSFKKKLYAASSIAAAVAILIAAVVFNNSSSTSITFNDIAASDIESYFNENDIEFSTYDLAQILPVDDINISDVVESNFNENEIMNYLESNNSIDIQDIYLEDDEEQYP</sequence>
<evidence type="ECO:0000313" key="2">
    <source>
        <dbReference type="EMBL" id="SFW15484.1"/>
    </source>
</evidence>
<evidence type="ECO:0000313" key="3">
    <source>
        <dbReference type="Proteomes" id="UP000183257"/>
    </source>
</evidence>
<accession>A0A1K1LX83</accession>
<protein>
    <submittedName>
        <fullName evidence="2">Uncharacterized protein</fullName>
    </submittedName>
</protein>
<dbReference type="EMBL" id="FPIY01000001">
    <property type="protein sequence ID" value="SFW15484.1"/>
    <property type="molecule type" value="Genomic_DNA"/>
</dbReference>
<dbReference type="OrthoDB" id="981524at2"/>
<keyword evidence="1" id="KW-0472">Membrane</keyword>
<feature type="transmembrane region" description="Helical" evidence="1">
    <location>
        <begin position="75"/>
        <end position="94"/>
    </location>
</feature>
<keyword evidence="1" id="KW-1133">Transmembrane helix</keyword>
<gene>
    <name evidence="2" type="ORF">SAMN05660313_00164</name>
</gene>
<dbReference type="RefSeq" id="WP_072301862.1">
    <property type="nucleotide sequence ID" value="NZ_FPIY01000001.1"/>
</dbReference>
<keyword evidence="3" id="KW-1185">Reference proteome</keyword>
<dbReference type="STRING" id="76595.SAMN05660313_00164"/>
<dbReference type="AlphaFoldDB" id="A0A1K1LX83"/>
<dbReference type="Proteomes" id="UP000183257">
    <property type="component" value="Unassembled WGS sequence"/>
</dbReference>